<evidence type="ECO:0000259" key="12">
    <source>
        <dbReference type="Pfam" id="PF00107"/>
    </source>
</evidence>
<evidence type="ECO:0000256" key="1">
    <source>
        <dbReference type="ARBA" id="ARBA00001947"/>
    </source>
</evidence>
<dbReference type="InterPro" id="IPR045306">
    <property type="entry name" value="SDH-like"/>
</dbReference>
<dbReference type="EC" id="1.1.1.12" evidence="8"/>
<comment type="subunit">
    <text evidence="3">Homotetramer.</text>
</comment>
<comment type="caution">
    <text evidence="14">The sequence shown here is derived from an EMBL/GenBank/DDBJ whole genome shotgun (WGS) entry which is preliminary data.</text>
</comment>
<dbReference type="PANTHER" id="PTHR43161:SF12">
    <property type="entry name" value="L-ARABINITOL 4-DEHYDROGENASE"/>
    <property type="match status" value="1"/>
</dbReference>
<evidence type="ECO:0000256" key="9">
    <source>
        <dbReference type="ARBA" id="ARBA00039783"/>
    </source>
</evidence>
<comment type="similarity">
    <text evidence="2 11">Belongs to the zinc-containing alcohol dehydrogenase family.</text>
</comment>
<dbReference type="GO" id="GO:0050019">
    <property type="term" value="F:L-arabinitol 4-dehydrogenase activity"/>
    <property type="evidence" value="ECO:0007669"/>
    <property type="project" value="UniProtKB-EC"/>
</dbReference>
<dbReference type="GO" id="GO:0008270">
    <property type="term" value="F:zinc ion binding"/>
    <property type="evidence" value="ECO:0007669"/>
    <property type="project" value="InterPro"/>
</dbReference>
<keyword evidence="7" id="KW-0520">NAD</keyword>
<evidence type="ECO:0000256" key="10">
    <source>
        <dbReference type="ARBA" id="ARBA00049317"/>
    </source>
</evidence>
<name>A0AB38MP06_9BASI</name>
<keyword evidence="6" id="KW-0560">Oxidoreductase</keyword>
<dbReference type="Pfam" id="PF08240">
    <property type="entry name" value="ADH_N"/>
    <property type="match status" value="1"/>
</dbReference>
<evidence type="ECO:0000256" key="8">
    <source>
        <dbReference type="ARBA" id="ARBA00038954"/>
    </source>
</evidence>
<dbReference type="Gene3D" id="3.40.50.720">
    <property type="entry name" value="NAD(P)-binding Rossmann-like Domain"/>
    <property type="match status" value="1"/>
</dbReference>
<protein>
    <recommendedName>
        <fullName evidence="9">L-arabinitol 4-dehydrogenase</fullName>
        <ecNumber evidence="8">1.1.1.12</ecNumber>
    </recommendedName>
</protein>
<evidence type="ECO:0000313" key="14">
    <source>
        <dbReference type="EMBL" id="TIC60654.1"/>
    </source>
</evidence>
<sequence length="387" mass="42309">MSAPTQQVLLDRLSLYDPKRVLNHPDFKIIPKGEKPLPDANIALCYNEKKEINLVQKPRFDPAPGQVEVHVKSTGICGSDVHFWKHSKIGDSMVVRDCCGAGHESAGIVTRVGEGVTQWKEGDRVAIECGIPCSECTFCRMGKYNACESVVFFSTPPYHGTMTRYHLHPAQFLHRLPDNVTFEEGALIEPLTVAMAAIQRSGLSLSDPLLICGAGPIGLVNMLAAHAAGATPIVITDLSEHRLNVAKEILPSVKTVLIKKEDTPQQVAKRVKDAASTPIFLALECTGVESSVHSAIYSMHFGGKVFIIGAGKDIQSFPFMHMSAMEIDIQYQYRYANMYPRSVRAVEGGLVNLKSLATHFYKLEDGIEGFMTASDPSTGAIKVQIID</sequence>
<dbReference type="EMBL" id="SPRW01000078">
    <property type="protein sequence ID" value="TIC60654.1"/>
    <property type="molecule type" value="Genomic_DNA"/>
</dbReference>
<dbReference type="GO" id="GO:0003939">
    <property type="term" value="F:L-iditol 2-dehydrogenase (NAD+) activity"/>
    <property type="evidence" value="ECO:0007669"/>
    <property type="project" value="TreeGrafter"/>
</dbReference>
<evidence type="ECO:0000256" key="6">
    <source>
        <dbReference type="ARBA" id="ARBA00023002"/>
    </source>
</evidence>
<gene>
    <name evidence="14" type="ORF">E3Q02_04196</name>
</gene>
<dbReference type="InterPro" id="IPR036291">
    <property type="entry name" value="NAD(P)-bd_dom_sf"/>
</dbReference>
<accession>A0AB38MP06</accession>
<comment type="cofactor">
    <cofactor evidence="1 11">
        <name>Zn(2+)</name>
        <dbReference type="ChEBI" id="CHEBI:29105"/>
    </cofactor>
</comment>
<evidence type="ECO:0000256" key="11">
    <source>
        <dbReference type="RuleBase" id="RU361277"/>
    </source>
</evidence>
<comment type="catalytic activity">
    <reaction evidence="10">
        <text>L-arabinitol + NAD(+) = L-xylulose + NADH + H(+)</text>
        <dbReference type="Rhea" id="RHEA:16381"/>
        <dbReference type="ChEBI" id="CHEBI:15378"/>
        <dbReference type="ChEBI" id="CHEBI:17399"/>
        <dbReference type="ChEBI" id="CHEBI:18403"/>
        <dbReference type="ChEBI" id="CHEBI:57540"/>
        <dbReference type="ChEBI" id="CHEBI:57945"/>
        <dbReference type="EC" id="1.1.1.12"/>
    </reaction>
</comment>
<evidence type="ECO:0000259" key="13">
    <source>
        <dbReference type="Pfam" id="PF08240"/>
    </source>
</evidence>
<dbReference type="CDD" id="cd05285">
    <property type="entry name" value="sorbitol_DH"/>
    <property type="match status" value="1"/>
</dbReference>
<dbReference type="InterPro" id="IPR013154">
    <property type="entry name" value="ADH-like_N"/>
</dbReference>
<dbReference type="PANTHER" id="PTHR43161">
    <property type="entry name" value="SORBITOL DEHYDROGENASE"/>
    <property type="match status" value="1"/>
</dbReference>
<dbReference type="InterPro" id="IPR013149">
    <property type="entry name" value="ADH-like_C"/>
</dbReference>
<dbReference type="GO" id="GO:0006062">
    <property type="term" value="P:sorbitol catabolic process"/>
    <property type="evidence" value="ECO:0007669"/>
    <property type="project" value="TreeGrafter"/>
</dbReference>
<evidence type="ECO:0000256" key="4">
    <source>
        <dbReference type="ARBA" id="ARBA00022723"/>
    </source>
</evidence>
<evidence type="ECO:0000256" key="7">
    <source>
        <dbReference type="ARBA" id="ARBA00023027"/>
    </source>
</evidence>
<dbReference type="FunFam" id="3.40.50.720:FF:000068">
    <property type="entry name" value="Sorbitol dehydrogenase"/>
    <property type="match status" value="1"/>
</dbReference>
<dbReference type="AlphaFoldDB" id="A0AB38MP06"/>
<dbReference type="SUPFAM" id="SSF50129">
    <property type="entry name" value="GroES-like"/>
    <property type="match status" value="1"/>
</dbReference>
<proteinExistence type="inferred from homology"/>
<evidence type="ECO:0000256" key="3">
    <source>
        <dbReference type="ARBA" id="ARBA00011881"/>
    </source>
</evidence>
<dbReference type="InterPro" id="IPR002328">
    <property type="entry name" value="ADH_Zn_CS"/>
</dbReference>
<reference evidence="14 15" key="1">
    <citation type="submission" date="2019-03" db="EMBL/GenBank/DDBJ databases">
        <title>Sequencing 25 genomes of Wallemia mellicola.</title>
        <authorList>
            <person name="Gostincar C."/>
        </authorList>
    </citation>
    <scope>NUCLEOTIDE SEQUENCE [LARGE SCALE GENOMIC DNA]</scope>
    <source>
        <strain evidence="14 15">EXF-1274</strain>
    </source>
</reference>
<dbReference type="Pfam" id="PF00107">
    <property type="entry name" value="ADH_zinc_N"/>
    <property type="match status" value="1"/>
</dbReference>
<dbReference type="Gene3D" id="3.90.180.10">
    <property type="entry name" value="Medium-chain alcohol dehydrogenases, catalytic domain"/>
    <property type="match status" value="1"/>
</dbReference>
<dbReference type="Proteomes" id="UP000309601">
    <property type="component" value="Unassembled WGS sequence"/>
</dbReference>
<organism evidence="14 15">
    <name type="scientific">Wallemia mellicola</name>
    <dbReference type="NCBI Taxonomy" id="1708541"/>
    <lineage>
        <taxon>Eukaryota</taxon>
        <taxon>Fungi</taxon>
        <taxon>Dikarya</taxon>
        <taxon>Basidiomycota</taxon>
        <taxon>Wallemiomycotina</taxon>
        <taxon>Wallemiomycetes</taxon>
        <taxon>Wallemiales</taxon>
        <taxon>Wallemiaceae</taxon>
        <taxon>Wallemia</taxon>
    </lineage>
</organism>
<dbReference type="PROSITE" id="PS00059">
    <property type="entry name" value="ADH_ZINC"/>
    <property type="match status" value="1"/>
</dbReference>
<evidence type="ECO:0000256" key="2">
    <source>
        <dbReference type="ARBA" id="ARBA00008072"/>
    </source>
</evidence>
<feature type="domain" description="Alcohol dehydrogenase-like C-terminal" evidence="12">
    <location>
        <begin position="216"/>
        <end position="344"/>
    </location>
</feature>
<keyword evidence="5 11" id="KW-0862">Zinc</keyword>
<keyword evidence="4 11" id="KW-0479">Metal-binding</keyword>
<evidence type="ECO:0000256" key="5">
    <source>
        <dbReference type="ARBA" id="ARBA00022833"/>
    </source>
</evidence>
<evidence type="ECO:0000313" key="15">
    <source>
        <dbReference type="Proteomes" id="UP000309601"/>
    </source>
</evidence>
<feature type="domain" description="Alcohol dehydrogenase-like N-terminal" evidence="13">
    <location>
        <begin position="64"/>
        <end position="178"/>
    </location>
</feature>
<dbReference type="SUPFAM" id="SSF51735">
    <property type="entry name" value="NAD(P)-binding Rossmann-fold domains"/>
    <property type="match status" value="1"/>
</dbReference>
<dbReference type="InterPro" id="IPR011032">
    <property type="entry name" value="GroES-like_sf"/>
</dbReference>